<dbReference type="Gene3D" id="1.10.10.1140">
    <property type="entry name" value="Glutamine-dependent NAD+ synthetase, C-terminal domain"/>
    <property type="match status" value="1"/>
</dbReference>
<dbReference type="PROSITE" id="PS50263">
    <property type="entry name" value="CN_HYDROLASE"/>
    <property type="match status" value="1"/>
</dbReference>
<reference evidence="11" key="2">
    <citation type="journal article" date="2021" name="PeerJ">
        <title>Extensive microbial diversity within the chicken gut microbiome revealed by metagenomics and culture.</title>
        <authorList>
            <person name="Gilroy R."/>
            <person name="Ravi A."/>
            <person name="Getino M."/>
            <person name="Pursley I."/>
            <person name="Horton D.L."/>
            <person name="Alikhan N.F."/>
            <person name="Baker D."/>
            <person name="Gharbi K."/>
            <person name="Hall N."/>
            <person name="Watson M."/>
            <person name="Adriaenssens E.M."/>
            <person name="Foster-Nyarko E."/>
            <person name="Jarju S."/>
            <person name="Secka A."/>
            <person name="Antonio M."/>
            <person name="Oren A."/>
            <person name="Chaudhuri R.R."/>
            <person name="La Ragione R."/>
            <person name="Hildebrand F."/>
            <person name="Pallen M.J."/>
        </authorList>
    </citation>
    <scope>NUCLEOTIDE SEQUENCE</scope>
    <source>
        <strain evidence="11">10037</strain>
    </source>
</reference>
<dbReference type="AlphaFoldDB" id="A0A9D9I3P0"/>
<keyword evidence="5 7" id="KW-0067">ATP-binding</keyword>
<comment type="similarity">
    <text evidence="9">Belongs to the NAD synthetase family.</text>
</comment>
<feature type="binding site" evidence="7">
    <location>
        <position position="469"/>
    </location>
    <ligand>
        <name>ATP</name>
        <dbReference type="ChEBI" id="CHEBI:30616"/>
    </ligand>
</feature>
<dbReference type="EMBL" id="JADIME010000051">
    <property type="protein sequence ID" value="MBO8465366.1"/>
    <property type="molecule type" value="Genomic_DNA"/>
</dbReference>
<evidence type="ECO:0000256" key="4">
    <source>
        <dbReference type="ARBA" id="ARBA00022741"/>
    </source>
</evidence>
<feature type="active site" description="Nucleophile; for glutaminase activity" evidence="7">
    <location>
        <position position="172"/>
    </location>
</feature>
<dbReference type="GO" id="GO:0005524">
    <property type="term" value="F:ATP binding"/>
    <property type="evidence" value="ECO:0007669"/>
    <property type="project" value="UniProtKB-UniRule"/>
</dbReference>
<dbReference type="PIRSF" id="PIRSF006630">
    <property type="entry name" value="NADS_GAT"/>
    <property type="match status" value="1"/>
</dbReference>
<dbReference type="SUPFAM" id="SSF56317">
    <property type="entry name" value="Carbon-nitrogen hydrolase"/>
    <property type="match status" value="1"/>
</dbReference>
<feature type="binding site" evidence="7">
    <location>
        <position position="615"/>
    </location>
    <ligand>
        <name>deamido-NAD(+)</name>
        <dbReference type="ChEBI" id="CHEBI:58437"/>
        <note>ligand shared between two neighboring subunits</note>
    </ligand>
</feature>
<dbReference type="Pfam" id="PF00795">
    <property type="entry name" value="CN_hydrolase"/>
    <property type="match status" value="1"/>
</dbReference>
<evidence type="ECO:0000256" key="1">
    <source>
        <dbReference type="ARBA" id="ARBA00005188"/>
    </source>
</evidence>
<evidence type="ECO:0000259" key="10">
    <source>
        <dbReference type="PROSITE" id="PS50263"/>
    </source>
</evidence>
<dbReference type="InterPro" id="IPR041856">
    <property type="entry name" value="NAD+_synth_C"/>
</dbReference>
<feature type="binding site" evidence="7">
    <location>
        <position position="474"/>
    </location>
    <ligand>
        <name>deamido-NAD(+)</name>
        <dbReference type="ChEBI" id="CHEBI:58437"/>
        <note>ligand shared between two neighboring subunits</note>
    </ligand>
</feature>
<dbReference type="EC" id="6.3.5.1" evidence="7 8"/>
<comment type="similarity">
    <text evidence="2 7 8">In the C-terminal section; belongs to the NAD synthetase family.</text>
</comment>
<name>A0A9D9I3P0_9BACT</name>
<dbReference type="InterPro" id="IPR014729">
    <property type="entry name" value="Rossmann-like_a/b/a_fold"/>
</dbReference>
<feature type="binding site" evidence="7">
    <location>
        <begin position="479"/>
        <end position="482"/>
    </location>
    <ligand>
        <name>deamido-NAD(+)</name>
        <dbReference type="ChEBI" id="CHEBI:58437"/>
        <note>ligand shared between two neighboring subunits</note>
    </ligand>
</feature>
<dbReference type="PANTHER" id="PTHR23090:SF9">
    <property type="entry name" value="GLUTAMINE-DEPENDENT NAD(+) SYNTHETASE"/>
    <property type="match status" value="1"/>
</dbReference>
<dbReference type="PANTHER" id="PTHR23090">
    <property type="entry name" value="NH 3 /GLUTAMINE-DEPENDENT NAD + SYNTHETASE"/>
    <property type="match status" value="1"/>
</dbReference>
<dbReference type="CDD" id="cd07570">
    <property type="entry name" value="GAT_Gln-NAD-synth"/>
    <property type="match status" value="1"/>
</dbReference>
<dbReference type="Proteomes" id="UP000823597">
    <property type="component" value="Unassembled WGS sequence"/>
</dbReference>
<feature type="binding site" evidence="7">
    <location>
        <position position="205"/>
    </location>
    <ligand>
        <name>L-glutamine</name>
        <dbReference type="ChEBI" id="CHEBI:58359"/>
    </ligand>
</feature>
<feature type="binding site" evidence="7">
    <location>
        <begin position="359"/>
        <end position="366"/>
    </location>
    <ligand>
        <name>ATP</name>
        <dbReference type="ChEBI" id="CHEBI:30616"/>
    </ligand>
</feature>
<feature type="domain" description="CN hydrolase" evidence="10">
    <location>
        <begin position="10"/>
        <end position="272"/>
    </location>
</feature>
<dbReference type="Gene3D" id="3.40.50.620">
    <property type="entry name" value="HUPs"/>
    <property type="match status" value="1"/>
</dbReference>
<dbReference type="GO" id="GO:0004359">
    <property type="term" value="F:glutaminase activity"/>
    <property type="evidence" value="ECO:0007669"/>
    <property type="project" value="InterPro"/>
</dbReference>
<evidence type="ECO:0000256" key="3">
    <source>
        <dbReference type="ARBA" id="ARBA00022598"/>
    </source>
</evidence>
<feature type="active site" description="Proton acceptor; for glutaminase activity" evidence="7">
    <location>
        <position position="50"/>
    </location>
</feature>
<evidence type="ECO:0000256" key="2">
    <source>
        <dbReference type="ARBA" id="ARBA00007145"/>
    </source>
</evidence>
<dbReference type="GO" id="GO:0008795">
    <property type="term" value="F:NAD+ synthase activity"/>
    <property type="evidence" value="ECO:0007669"/>
    <property type="project" value="UniProtKB-UniRule"/>
</dbReference>
<evidence type="ECO:0000313" key="11">
    <source>
        <dbReference type="EMBL" id="MBO8465366.1"/>
    </source>
</evidence>
<evidence type="ECO:0000256" key="9">
    <source>
        <dbReference type="RuleBase" id="RU003811"/>
    </source>
</evidence>
<evidence type="ECO:0000313" key="12">
    <source>
        <dbReference type="Proteomes" id="UP000823597"/>
    </source>
</evidence>
<keyword evidence="6 7" id="KW-0520">NAD</keyword>
<keyword evidence="3 7" id="KW-0436">Ligase</keyword>
<dbReference type="Gene3D" id="3.60.110.10">
    <property type="entry name" value="Carbon-nitrogen hydrolase"/>
    <property type="match status" value="1"/>
</dbReference>
<dbReference type="GO" id="GO:0009435">
    <property type="term" value="P:NAD+ biosynthetic process"/>
    <property type="evidence" value="ECO:0007669"/>
    <property type="project" value="UniProtKB-UniRule"/>
</dbReference>
<dbReference type="NCBIfam" id="TIGR00552">
    <property type="entry name" value="nadE"/>
    <property type="match status" value="1"/>
</dbReference>
<feature type="active site" description="For glutaminase activity" evidence="7">
    <location>
        <position position="119"/>
    </location>
</feature>
<reference evidence="11" key="1">
    <citation type="submission" date="2020-10" db="EMBL/GenBank/DDBJ databases">
        <authorList>
            <person name="Gilroy R."/>
        </authorList>
    </citation>
    <scope>NUCLEOTIDE SEQUENCE</scope>
    <source>
        <strain evidence="11">10037</strain>
    </source>
</reference>
<comment type="caution">
    <text evidence="11">The sequence shown here is derived from an EMBL/GenBank/DDBJ whole genome shotgun (WGS) entry which is preliminary data.</text>
</comment>
<accession>A0A9D9I3P0</accession>
<proteinExistence type="inferred from homology"/>
<comment type="function">
    <text evidence="7">Catalyzes the ATP-dependent amidation of deamido-NAD to form NAD. Uses L-glutamine as a nitrogen source.</text>
</comment>
<feature type="binding site" evidence="7">
    <location>
        <position position="445"/>
    </location>
    <ligand>
        <name>deamido-NAD(+)</name>
        <dbReference type="ChEBI" id="CHEBI:58437"/>
        <note>ligand shared between two neighboring subunits</note>
    </ligand>
</feature>
<sequence>MGNIGDFGYVRVAAAVPEVRIGDCGENAGNIIRLIREAAGKKAAVTVFPELSVTGYTCGDLFMQASLLESAERAVEAIAGCTGEYRTCAIVGVPVPYGDRLFNCAAVLADGKIAGLIPKTHLPNYGEFYEKRWFSSGKDTDTHIRYGGQDMVPFGTNNIFRYGNACFGVEICEDLWAPLPPSTFLCMAGATIVANLSASNELAGKHEYRTQLISQQSGRCMAGYVYSSAGYGESTSDLVFAGDAMVAENGRIVSSCGRFEREGHIIFADLDTGMLSATRRKCGYLSDNDSCTVQKLSSIRTIDLGTPEYPAELSREIRPHPFIPEEEGMDRRMDEIISIQAQGLASRIERINAKSAVIGISGGLDSTLALLVTVLAFDSSGRDRKDITGITMPGLGTTGRTRTNASKLMDALGITALEVPIRAAMKQHFADIGMDEGERGTAYENAQARERTQILMDIANMNGGIVVGTGDLSETALGWCTYNGDHISMYNVNGSIPKTLVIHLVKWIADRKISALSVNMDPGHARKIIYDIIDTPISPELLPSGSNGEITQKTEDLIGPYELHDFFLYHFIRLGETPRKILYTAEIAFSGKYDKDYIRKWLGVFIKRFFSQQFKRNCMPDSPKAGTVALSPRGDWRMPSEAMPDEWIDDLGQ</sequence>
<gene>
    <name evidence="7" type="primary">nadE</name>
    <name evidence="11" type="ORF">IAB93_05140</name>
</gene>
<keyword evidence="4 7" id="KW-0547">Nucleotide-binding</keyword>
<dbReference type="InterPro" id="IPR022310">
    <property type="entry name" value="NAD/GMP_synthase"/>
</dbReference>
<dbReference type="SUPFAM" id="SSF52402">
    <property type="entry name" value="Adenine nucleotide alpha hydrolases-like"/>
    <property type="match status" value="1"/>
</dbReference>
<comment type="pathway">
    <text evidence="1 7 8">Cofactor biosynthesis; NAD(+) biosynthesis; NAD(+) from deamido-NAD(+) (L-Gln route): step 1/1.</text>
</comment>
<feature type="binding site" evidence="7">
    <location>
        <position position="199"/>
    </location>
    <ligand>
        <name>L-glutamine</name>
        <dbReference type="ChEBI" id="CHEBI:58359"/>
    </ligand>
</feature>
<dbReference type="InterPro" id="IPR014445">
    <property type="entry name" value="Gln-dep_NAD_synthase"/>
</dbReference>
<dbReference type="CDD" id="cd00553">
    <property type="entry name" value="NAD_synthase"/>
    <property type="match status" value="1"/>
</dbReference>
<dbReference type="GO" id="GO:0005737">
    <property type="term" value="C:cytoplasm"/>
    <property type="evidence" value="ECO:0007669"/>
    <property type="project" value="InterPro"/>
</dbReference>
<dbReference type="NCBIfam" id="NF002730">
    <property type="entry name" value="PRK02628.1"/>
    <property type="match status" value="1"/>
</dbReference>
<feature type="binding site" evidence="7">
    <location>
        <position position="125"/>
    </location>
    <ligand>
        <name>L-glutamine</name>
        <dbReference type="ChEBI" id="CHEBI:58359"/>
    </ligand>
</feature>
<organism evidence="11 12">
    <name type="scientific">Candidatus Merdivivens pullistercoris</name>
    <dbReference type="NCBI Taxonomy" id="2840873"/>
    <lineage>
        <taxon>Bacteria</taxon>
        <taxon>Pseudomonadati</taxon>
        <taxon>Bacteroidota</taxon>
        <taxon>Bacteroidia</taxon>
        <taxon>Bacteroidales</taxon>
        <taxon>Muribaculaceae</taxon>
        <taxon>Muribaculaceae incertae sedis</taxon>
        <taxon>Candidatus Merdivivens</taxon>
    </lineage>
</organism>
<dbReference type="GO" id="GO:0003952">
    <property type="term" value="F:NAD+ synthase (glutamine-hydrolyzing) activity"/>
    <property type="evidence" value="ECO:0007669"/>
    <property type="project" value="UniProtKB-UniRule"/>
</dbReference>
<comment type="catalytic activity">
    <reaction evidence="7 8">
        <text>deamido-NAD(+) + L-glutamine + ATP + H2O = L-glutamate + AMP + diphosphate + NAD(+) + H(+)</text>
        <dbReference type="Rhea" id="RHEA:24384"/>
        <dbReference type="ChEBI" id="CHEBI:15377"/>
        <dbReference type="ChEBI" id="CHEBI:15378"/>
        <dbReference type="ChEBI" id="CHEBI:29985"/>
        <dbReference type="ChEBI" id="CHEBI:30616"/>
        <dbReference type="ChEBI" id="CHEBI:33019"/>
        <dbReference type="ChEBI" id="CHEBI:57540"/>
        <dbReference type="ChEBI" id="CHEBI:58359"/>
        <dbReference type="ChEBI" id="CHEBI:58437"/>
        <dbReference type="ChEBI" id="CHEBI:456215"/>
        <dbReference type="EC" id="6.3.5.1"/>
    </reaction>
</comment>
<dbReference type="Pfam" id="PF02540">
    <property type="entry name" value="NAD_synthase"/>
    <property type="match status" value="1"/>
</dbReference>
<evidence type="ECO:0000256" key="5">
    <source>
        <dbReference type="ARBA" id="ARBA00022840"/>
    </source>
</evidence>
<dbReference type="HAMAP" id="MF_02090">
    <property type="entry name" value="NadE_glutamine_dep"/>
    <property type="match status" value="1"/>
</dbReference>
<evidence type="ECO:0000256" key="6">
    <source>
        <dbReference type="ARBA" id="ARBA00023027"/>
    </source>
</evidence>
<dbReference type="InterPro" id="IPR036526">
    <property type="entry name" value="C-N_Hydrolase_sf"/>
</dbReference>
<dbReference type="InterPro" id="IPR003694">
    <property type="entry name" value="NAD_synthase"/>
</dbReference>
<evidence type="ECO:0000256" key="7">
    <source>
        <dbReference type="HAMAP-Rule" id="MF_02090"/>
    </source>
</evidence>
<protein>
    <recommendedName>
        <fullName evidence="7 8">Glutamine-dependent NAD(+) synthetase</fullName>
        <ecNumber evidence="7 8">6.3.5.1</ecNumber>
    </recommendedName>
    <alternativeName>
        <fullName evidence="7 8">NAD(+) synthase [glutamine-hydrolyzing]</fullName>
    </alternativeName>
</protein>
<evidence type="ECO:0000256" key="8">
    <source>
        <dbReference type="PIRNR" id="PIRNR006630"/>
    </source>
</evidence>
<dbReference type="InterPro" id="IPR003010">
    <property type="entry name" value="C-N_Hydrolase"/>
</dbReference>